<comment type="caution">
    <text evidence="1">The sequence shown here is derived from an EMBL/GenBank/DDBJ whole genome shotgun (WGS) entry which is preliminary data.</text>
</comment>
<name>A0ACB9SH02_HOLOL</name>
<dbReference type="EMBL" id="CM043023">
    <property type="protein sequence ID" value="KAI4454465.1"/>
    <property type="molecule type" value="Genomic_DNA"/>
</dbReference>
<reference evidence="1" key="1">
    <citation type="submission" date="2022-04" db="EMBL/GenBank/DDBJ databases">
        <title>Chromosome-scale genome assembly of Holotrichia oblita Faldermann.</title>
        <authorList>
            <person name="Rongchong L."/>
        </authorList>
    </citation>
    <scope>NUCLEOTIDE SEQUENCE</scope>
    <source>
        <strain evidence="1">81SQS9</strain>
    </source>
</reference>
<keyword evidence="2" id="KW-1185">Reference proteome</keyword>
<organism evidence="1 2">
    <name type="scientific">Holotrichia oblita</name>
    <name type="common">Chafer beetle</name>
    <dbReference type="NCBI Taxonomy" id="644536"/>
    <lineage>
        <taxon>Eukaryota</taxon>
        <taxon>Metazoa</taxon>
        <taxon>Ecdysozoa</taxon>
        <taxon>Arthropoda</taxon>
        <taxon>Hexapoda</taxon>
        <taxon>Insecta</taxon>
        <taxon>Pterygota</taxon>
        <taxon>Neoptera</taxon>
        <taxon>Endopterygota</taxon>
        <taxon>Coleoptera</taxon>
        <taxon>Polyphaga</taxon>
        <taxon>Scarabaeiformia</taxon>
        <taxon>Scarabaeidae</taxon>
        <taxon>Melolonthinae</taxon>
        <taxon>Holotrichia</taxon>
    </lineage>
</organism>
<accession>A0ACB9SH02</accession>
<evidence type="ECO:0000313" key="2">
    <source>
        <dbReference type="Proteomes" id="UP001056778"/>
    </source>
</evidence>
<protein>
    <submittedName>
        <fullName evidence="1">Major facilitator superfamily protein-related</fullName>
    </submittedName>
</protein>
<dbReference type="Proteomes" id="UP001056778">
    <property type="component" value="Chromosome 9"/>
</dbReference>
<proteinExistence type="predicted"/>
<gene>
    <name evidence="1" type="ORF">MML48_9g00016144</name>
</gene>
<sequence>MDAEKKNIEKFELDKSEHAEIKLYAIRWIVMGVASLYAASNAIQWLEYSIITNIIVKYYGVSSVTVDWTSMIAMGLYPVCMLPAMYLINKGISTACFIGIFGTQLGTALSFVLPPLIVKNHDNLDEIGQELSYLFYGIAVFCTVTTILVFIFFKSEPPLPPSKVQAELRANKVPFSMEEFWKSYKVLMMNKNFWLLTISFGINLGVYISFCTMLNQIILEYFANAEKDAGLIGLLLVVTGMVGLIIFGIILDKTKKYKIFQTAYYGVGFEFGLELTYPQPESTSIGILIAIVQVFGIGFTLLLGQLIAYFGTFWALIPMVGFLIFGGIITLIIPNQLLRQEALQESPERTTFLPVIEKNGDALAKILSEPVLIIMDLETKNVQEFELDKSEHVQIKLYPIRWIVMGVASLYAAANGIQWLEYSIITNIIIKYYGVTSVAVDWTSMIAMGLYPLCMLPAMYLINKGGLRFCVLAGIIGTTIGAWIKIFSVRPDLFWVSFMGQVVVFTFQTFILSLPPKIAAVWFGPNEISTACFIGIFGTQLGTALSFVLPPLIVKNHDNLDEIGQELSYLFYGIAVFCTVTTILVFICKYELIFFLYYGNAEKDAGLIGLLLVVTGMVGLIIFGIILDKTKKYKETAVGLYGLAILSTIGFIVALESRNKILVYISVCLLGVFQTSYYGVGVEFGVELTYPQPESTSVGILVAVVQLFGVGFTLLLGQLIASFGTFWALVPMIGFLIFGGIITLIIPNKLLRQEALKESAERKSFLPIVETNGDAFG</sequence>
<evidence type="ECO:0000313" key="1">
    <source>
        <dbReference type="EMBL" id="KAI4454465.1"/>
    </source>
</evidence>